<protein>
    <submittedName>
        <fullName evidence="1">Uncharacterized protein</fullName>
    </submittedName>
</protein>
<dbReference type="EMBL" id="BK032807">
    <property type="protein sequence ID" value="DAF61330.1"/>
    <property type="molecule type" value="Genomic_DNA"/>
</dbReference>
<reference evidence="1" key="1">
    <citation type="journal article" date="2021" name="Proc. Natl. Acad. Sci. U.S.A.">
        <title>A Catalog of Tens of Thousands of Viruses from Human Metagenomes Reveals Hidden Associations with Chronic Diseases.</title>
        <authorList>
            <person name="Tisza M.J."/>
            <person name="Buck C.B."/>
        </authorList>
    </citation>
    <scope>NUCLEOTIDE SEQUENCE</scope>
    <source>
        <strain evidence="1">CtkV91</strain>
    </source>
</reference>
<evidence type="ECO:0000313" key="1">
    <source>
        <dbReference type="EMBL" id="DAF61330.1"/>
    </source>
</evidence>
<accession>A0A8S5TF00</accession>
<organism evidence="1">
    <name type="scientific">Siphoviridae sp. ctkV91</name>
    <dbReference type="NCBI Taxonomy" id="2827924"/>
    <lineage>
        <taxon>Viruses</taxon>
        <taxon>Duplodnaviria</taxon>
        <taxon>Heunggongvirae</taxon>
        <taxon>Uroviricota</taxon>
        <taxon>Caudoviricetes</taxon>
    </lineage>
</organism>
<name>A0A8S5TF00_9CAUD</name>
<proteinExistence type="predicted"/>
<sequence>MSQTGEFGSIGGFEGCKRVFLVVKVQKLNLNFSLNFLRVL</sequence>